<dbReference type="AlphaFoldDB" id="I4D811"/>
<dbReference type="GO" id="GO:0003677">
    <property type="term" value="F:DNA binding"/>
    <property type="evidence" value="ECO:0007669"/>
    <property type="project" value="InterPro"/>
</dbReference>
<dbReference type="KEGG" id="dai:Desaci_3027"/>
<dbReference type="HOGENOM" id="CLU_1966972_0_0_9"/>
<dbReference type="STRING" id="646529.Desaci_3027"/>
<protein>
    <submittedName>
        <fullName evidence="1">Uncharacterized protein</fullName>
    </submittedName>
</protein>
<organism evidence="1 2">
    <name type="scientific">Desulfosporosinus acidiphilus (strain DSM 22704 / JCM 16185 / SJ4)</name>
    <dbReference type="NCBI Taxonomy" id="646529"/>
    <lineage>
        <taxon>Bacteria</taxon>
        <taxon>Bacillati</taxon>
        <taxon>Bacillota</taxon>
        <taxon>Clostridia</taxon>
        <taxon>Eubacteriales</taxon>
        <taxon>Desulfitobacteriaceae</taxon>
        <taxon>Desulfosporosinus</taxon>
    </lineage>
</organism>
<dbReference type="InterPro" id="IPR010982">
    <property type="entry name" value="Lambda_DNA-bd_dom_sf"/>
</dbReference>
<gene>
    <name evidence="1" type="ordered locus">Desaci_3027</name>
</gene>
<proteinExistence type="predicted"/>
<dbReference type="SUPFAM" id="SSF47413">
    <property type="entry name" value="lambda repressor-like DNA-binding domains"/>
    <property type="match status" value="1"/>
</dbReference>
<evidence type="ECO:0000313" key="1">
    <source>
        <dbReference type="EMBL" id="AFM41935.1"/>
    </source>
</evidence>
<reference evidence="1 2" key="1">
    <citation type="journal article" date="2012" name="J. Bacteriol.">
        <title>Complete genome sequences of Desulfosporosinus orientis DSM765T, Desulfosporosinus youngiae DSM17734T, Desulfosporosinus meridiei DSM13257T, and Desulfosporosinus acidiphilus DSM22704T.</title>
        <authorList>
            <person name="Pester M."/>
            <person name="Brambilla E."/>
            <person name="Alazard D."/>
            <person name="Rattei T."/>
            <person name="Weinmaier T."/>
            <person name="Han J."/>
            <person name="Lucas S."/>
            <person name="Lapidus A."/>
            <person name="Cheng J.F."/>
            <person name="Goodwin L."/>
            <person name="Pitluck S."/>
            <person name="Peters L."/>
            <person name="Ovchinnikova G."/>
            <person name="Teshima H."/>
            <person name="Detter J.C."/>
            <person name="Han C.S."/>
            <person name="Tapia R."/>
            <person name="Land M.L."/>
            <person name="Hauser L."/>
            <person name="Kyrpides N.C."/>
            <person name="Ivanova N.N."/>
            <person name="Pagani I."/>
            <person name="Huntmann M."/>
            <person name="Wei C.L."/>
            <person name="Davenport K.W."/>
            <person name="Daligault H."/>
            <person name="Chain P.S."/>
            <person name="Chen A."/>
            <person name="Mavromatis K."/>
            <person name="Markowitz V."/>
            <person name="Szeto E."/>
            <person name="Mikhailova N."/>
            <person name="Pati A."/>
            <person name="Wagner M."/>
            <person name="Woyke T."/>
            <person name="Ollivier B."/>
            <person name="Klenk H.P."/>
            <person name="Spring S."/>
            <person name="Loy A."/>
        </authorList>
    </citation>
    <scope>NUCLEOTIDE SEQUENCE [LARGE SCALE GENOMIC DNA]</scope>
    <source>
        <strain evidence="2">DSM 22704 / JCM 16185 / SJ4</strain>
    </source>
</reference>
<name>I4D811_DESAJ</name>
<keyword evidence="2" id="KW-1185">Reference proteome</keyword>
<dbReference type="EMBL" id="CP003639">
    <property type="protein sequence ID" value="AFM41935.1"/>
    <property type="molecule type" value="Genomic_DNA"/>
</dbReference>
<dbReference type="Proteomes" id="UP000002892">
    <property type="component" value="Chromosome"/>
</dbReference>
<accession>I4D811</accession>
<sequence length="127" mass="14719">MQIRVINRESLDSEGTQVELRIPLSQDESLELTLTKEKYNSLSKTARAELRAVEAKGYFVLKVMRILKGHKQADMAKMLGISVKCYQRRESRYNNADFAYADILIMHKEFKMSIEALFRTCQRQALA</sequence>
<evidence type="ECO:0000313" key="2">
    <source>
        <dbReference type="Proteomes" id="UP000002892"/>
    </source>
</evidence>